<dbReference type="GO" id="GO:0016846">
    <property type="term" value="F:carbon-sulfur lyase activity"/>
    <property type="evidence" value="ECO:0007669"/>
    <property type="project" value="InterPro"/>
</dbReference>
<proteinExistence type="inferred from homology"/>
<organism evidence="6 7">
    <name type="scientific">Dokdonella fugitiva</name>
    <dbReference type="NCBI Taxonomy" id="328517"/>
    <lineage>
        <taxon>Bacteria</taxon>
        <taxon>Pseudomonadati</taxon>
        <taxon>Pseudomonadota</taxon>
        <taxon>Gammaproteobacteria</taxon>
        <taxon>Lysobacterales</taxon>
        <taxon>Rhodanobacteraceae</taxon>
        <taxon>Dokdonella</taxon>
    </lineage>
</organism>
<keyword evidence="7" id="KW-1185">Reference proteome</keyword>
<evidence type="ECO:0000256" key="4">
    <source>
        <dbReference type="ARBA" id="ARBA00023239"/>
    </source>
</evidence>
<dbReference type="RefSeq" id="WP_182529471.1">
    <property type="nucleotide sequence ID" value="NZ_JACGXL010000001.1"/>
</dbReference>
<dbReference type="InterPro" id="IPR011057">
    <property type="entry name" value="Mss4-like_sf"/>
</dbReference>
<dbReference type="Proteomes" id="UP000550401">
    <property type="component" value="Unassembled WGS sequence"/>
</dbReference>
<dbReference type="Gene3D" id="3.90.1590.10">
    <property type="entry name" value="glutathione-dependent formaldehyde- activating enzyme (gfa)"/>
    <property type="match status" value="1"/>
</dbReference>
<evidence type="ECO:0000259" key="5">
    <source>
        <dbReference type="PROSITE" id="PS51891"/>
    </source>
</evidence>
<evidence type="ECO:0000256" key="2">
    <source>
        <dbReference type="ARBA" id="ARBA00022723"/>
    </source>
</evidence>
<name>A0A839ERK6_9GAMM</name>
<feature type="domain" description="CENP-V/GFA" evidence="5">
    <location>
        <begin position="5"/>
        <end position="128"/>
    </location>
</feature>
<reference evidence="6 7" key="1">
    <citation type="submission" date="2020-07" db="EMBL/GenBank/DDBJ databases">
        <title>Genomic Encyclopedia of Type Strains, Phase IV (KMG-V): Genome sequencing to study the core and pangenomes of soil and plant-associated prokaryotes.</title>
        <authorList>
            <person name="Whitman W."/>
        </authorList>
    </citation>
    <scope>NUCLEOTIDE SEQUENCE [LARGE SCALE GENOMIC DNA]</scope>
    <source>
        <strain evidence="6 7">RH2WT43</strain>
    </source>
</reference>
<dbReference type="GO" id="GO:0046872">
    <property type="term" value="F:metal ion binding"/>
    <property type="evidence" value="ECO:0007669"/>
    <property type="project" value="UniProtKB-KW"/>
</dbReference>
<dbReference type="Pfam" id="PF04828">
    <property type="entry name" value="GFA"/>
    <property type="match status" value="1"/>
</dbReference>
<gene>
    <name evidence="6" type="ORF">FHW12_000576</name>
</gene>
<dbReference type="PANTHER" id="PTHR33337">
    <property type="entry name" value="GFA DOMAIN-CONTAINING PROTEIN"/>
    <property type="match status" value="1"/>
</dbReference>
<sequence length="137" mass="14922">MAKKYAGRCACNAVTFEFDAEPAFIATCHCLDCKKASGGEAATFFGVPEKDFSLLSGTPKAFSYVAASGKRLERMFCSDCGARLYTRNLESFPGLVFVTIGSLDMPGAFTPALEMFTKRRLGWAKPMDVPQFTDMPS</sequence>
<accession>A0A839ERK6</accession>
<dbReference type="AlphaFoldDB" id="A0A839ERK6"/>
<comment type="similarity">
    <text evidence="1">Belongs to the Gfa family.</text>
</comment>
<evidence type="ECO:0000256" key="1">
    <source>
        <dbReference type="ARBA" id="ARBA00005495"/>
    </source>
</evidence>
<evidence type="ECO:0000313" key="6">
    <source>
        <dbReference type="EMBL" id="MBA8886385.1"/>
    </source>
</evidence>
<evidence type="ECO:0000313" key="7">
    <source>
        <dbReference type="Proteomes" id="UP000550401"/>
    </source>
</evidence>
<dbReference type="PROSITE" id="PS51891">
    <property type="entry name" value="CENP_V_GFA"/>
    <property type="match status" value="1"/>
</dbReference>
<comment type="caution">
    <text evidence="6">The sequence shown here is derived from an EMBL/GenBank/DDBJ whole genome shotgun (WGS) entry which is preliminary data.</text>
</comment>
<dbReference type="EMBL" id="JACGXL010000001">
    <property type="protein sequence ID" value="MBA8886385.1"/>
    <property type="molecule type" value="Genomic_DNA"/>
</dbReference>
<dbReference type="SUPFAM" id="SSF51316">
    <property type="entry name" value="Mss4-like"/>
    <property type="match status" value="1"/>
</dbReference>
<keyword evidence="3" id="KW-0862">Zinc</keyword>
<protein>
    <recommendedName>
        <fullName evidence="5">CENP-V/GFA domain-containing protein</fullName>
    </recommendedName>
</protein>
<keyword evidence="4" id="KW-0456">Lyase</keyword>
<dbReference type="InterPro" id="IPR006913">
    <property type="entry name" value="CENP-V/GFA"/>
</dbReference>
<keyword evidence="2" id="KW-0479">Metal-binding</keyword>
<evidence type="ECO:0000256" key="3">
    <source>
        <dbReference type="ARBA" id="ARBA00022833"/>
    </source>
</evidence>
<dbReference type="PANTHER" id="PTHR33337:SF40">
    <property type="entry name" value="CENP-V_GFA DOMAIN-CONTAINING PROTEIN-RELATED"/>
    <property type="match status" value="1"/>
</dbReference>